<feature type="transmembrane region" description="Helical" evidence="1">
    <location>
        <begin position="54"/>
        <end position="75"/>
    </location>
</feature>
<name>A0A414P891_9FIRM</name>
<accession>A0A414P891</accession>
<reference evidence="2 3" key="1">
    <citation type="submission" date="2018-08" db="EMBL/GenBank/DDBJ databases">
        <title>A genome reference for cultivated species of the human gut microbiota.</title>
        <authorList>
            <person name="Zou Y."/>
            <person name="Xue W."/>
            <person name="Luo G."/>
        </authorList>
    </citation>
    <scope>NUCLEOTIDE SEQUENCE [LARGE SCALE GENOMIC DNA]</scope>
    <source>
        <strain evidence="2 3">AM25-1LB</strain>
    </source>
</reference>
<comment type="caution">
    <text evidence="2">The sequence shown here is derived from an EMBL/GenBank/DDBJ whole genome shotgun (WGS) entry which is preliminary data.</text>
</comment>
<dbReference type="EMBL" id="QRHG01000006">
    <property type="protein sequence ID" value="RHF62362.1"/>
    <property type="molecule type" value="Genomic_DNA"/>
</dbReference>
<sequence>MNELRIMGRILSIIAGSGFYILVWALIFENGDAYAKSLYDGWCWEKILGIFYRVWVWGHIIAVVGGLIAWCIWSWI</sequence>
<keyword evidence="1" id="KW-1133">Transmembrane helix</keyword>
<gene>
    <name evidence="2" type="ORF">DW672_03730</name>
</gene>
<organism evidence="2 3">
    <name type="scientific">[Ruminococcus] lactaris</name>
    <dbReference type="NCBI Taxonomy" id="46228"/>
    <lineage>
        <taxon>Bacteria</taxon>
        <taxon>Bacillati</taxon>
        <taxon>Bacillota</taxon>
        <taxon>Clostridia</taxon>
        <taxon>Lachnospirales</taxon>
        <taxon>Lachnospiraceae</taxon>
        <taxon>Mediterraneibacter</taxon>
    </lineage>
</organism>
<keyword evidence="1" id="KW-0812">Transmembrane</keyword>
<proteinExistence type="predicted"/>
<dbReference type="Proteomes" id="UP000284902">
    <property type="component" value="Unassembled WGS sequence"/>
</dbReference>
<evidence type="ECO:0000313" key="2">
    <source>
        <dbReference type="EMBL" id="RHF62362.1"/>
    </source>
</evidence>
<protein>
    <submittedName>
        <fullName evidence="2">Uncharacterized protein</fullName>
    </submittedName>
</protein>
<dbReference type="AlphaFoldDB" id="A0A414P891"/>
<evidence type="ECO:0000256" key="1">
    <source>
        <dbReference type="SAM" id="Phobius"/>
    </source>
</evidence>
<evidence type="ECO:0000313" key="3">
    <source>
        <dbReference type="Proteomes" id="UP000284902"/>
    </source>
</evidence>
<feature type="transmembrane region" description="Helical" evidence="1">
    <location>
        <begin position="6"/>
        <end position="28"/>
    </location>
</feature>
<keyword evidence="1" id="KW-0472">Membrane</keyword>